<keyword evidence="6" id="KW-1133">Transmembrane helix</keyword>
<comment type="similarity">
    <text evidence="2">Belongs to the sodium:neurotransmitter symporter (SNF) (TC 2.A.22) family.</text>
</comment>
<comment type="caution">
    <text evidence="9">The sequence shown here is derived from an EMBL/GenBank/DDBJ whole genome shotgun (WGS) entry which is preliminary data.</text>
</comment>
<evidence type="ECO:0000256" key="8">
    <source>
        <dbReference type="PIRSR" id="PIRSR600175-2"/>
    </source>
</evidence>
<evidence type="ECO:0000256" key="4">
    <source>
        <dbReference type="ARBA" id="ARBA00022692"/>
    </source>
</evidence>
<dbReference type="Proteomes" id="UP000288716">
    <property type="component" value="Unassembled WGS sequence"/>
</dbReference>
<keyword evidence="7" id="KW-0472">Membrane</keyword>
<gene>
    <name evidence="9" type="ORF">B4U80_02437</name>
</gene>
<dbReference type="GO" id="GO:0015187">
    <property type="term" value="F:glycine transmembrane transporter activity"/>
    <property type="evidence" value="ECO:0007669"/>
    <property type="project" value="TreeGrafter"/>
</dbReference>
<comment type="subcellular location">
    <subcellularLocation>
        <location evidence="1">Membrane</location>
        <topology evidence="1">Multi-pass membrane protein</topology>
    </subcellularLocation>
</comment>
<evidence type="ECO:0000256" key="7">
    <source>
        <dbReference type="ARBA" id="ARBA00023136"/>
    </source>
</evidence>
<name>A0A443R8J5_9ACAR</name>
<dbReference type="OrthoDB" id="6153506at2759"/>
<evidence type="ECO:0000256" key="2">
    <source>
        <dbReference type="ARBA" id="ARBA00006459"/>
    </source>
</evidence>
<evidence type="ECO:0000256" key="6">
    <source>
        <dbReference type="ARBA" id="ARBA00022989"/>
    </source>
</evidence>
<dbReference type="GO" id="GO:0015179">
    <property type="term" value="F:L-amino acid transmembrane transporter activity"/>
    <property type="evidence" value="ECO:0007669"/>
    <property type="project" value="TreeGrafter"/>
</dbReference>
<proteinExistence type="inferred from homology"/>
<evidence type="ECO:0000256" key="3">
    <source>
        <dbReference type="ARBA" id="ARBA00022448"/>
    </source>
</evidence>
<dbReference type="SUPFAM" id="SSF161070">
    <property type="entry name" value="SNF-like"/>
    <property type="match status" value="1"/>
</dbReference>
<dbReference type="VEuPathDB" id="VectorBase:LDEU014062"/>
<dbReference type="PANTHER" id="PTHR11616:SF236">
    <property type="entry name" value="TRANSPORTER"/>
    <property type="match status" value="1"/>
</dbReference>
<dbReference type="EMBL" id="NCKV01049081">
    <property type="protein sequence ID" value="RWS11601.1"/>
    <property type="molecule type" value="Genomic_DNA"/>
</dbReference>
<evidence type="ECO:0000256" key="1">
    <source>
        <dbReference type="ARBA" id="ARBA00004141"/>
    </source>
</evidence>
<dbReference type="InterPro" id="IPR000175">
    <property type="entry name" value="Na/ntran_symport"/>
</dbReference>
<dbReference type="PANTHER" id="PTHR11616">
    <property type="entry name" value="SODIUM/CHLORIDE DEPENDENT TRANSPORTER"/>
    <property type="match status" value="1"/>
</dbReference>
<keyword evidence="5" id="KW-0769">Symport</keyword>
<protein>
    <submittedName>
        <fullName evidence="9">Glycine transporter-like protein</fullName>
    </submittedName>
</protein>
<evidence type="ECO:0000313" key="9">
    <source>
        <dbReference type="EMBL" id="RWS11601.1"/>
    </source>
</evidence>
<dbReference type="GO" id="GO:0005283">
    <property type="term" value="F:amino acid:sodium symporter activity"/>
    <property type="evidence" value="ECO:0007669"/>
    <property type="project" value="TreeGrafter"/>
</dbReference>
<keyword evidence="10" id="KW-1185">Reference proteome</keyword>
<reference evidence="9 10" key="1">
    <citation type="journal article" date="2018" name="Gigascience">
        <title>Genomes of trombidid mites reveal novel predicted allergens and laterally-transferred genes associated with secondary metabolism.</title>
        <authorList>
            <person name="Dong X."/>
            <person name="Chaisiri K."/>
            <person name="Xia D."/>
            <person name="Armstrong S.D."/>
            <person name="Fang Y."/>
            <person name="Donnelly M.J."/>
            <person name="Kadowaki T."/>
            <person name="McGarry J.W."/>
            <person name="Darby A.C."/>
            <person name="Makepeace B.L."/>
        </authorList>
    </citation>
    <scope>NUCLEOTIDE SEQUENCE [LARGE SCALE GENOMIC DNA]</scope>
    <source>
        <strain evidence="9">UoL-UT</strain>
    </source>
</reference>
<feature type="disulfide bond" evidence="8">
    <location>
        <begin position="21"/>
        <end position="31"/>
    </location>
</feature>
<dbReference type="AlphaFoldDB" id="A0A443R8J5"/>
<evidence type="ECO:0000313" key="10">
    <source>
        <dbReference type="Proteomes" id="UP000288716"/>
    </source>
</evidence>
<accession>A0A443R8J5</accession>
<evidence type="ECO:0000256" key="5">
    <source>
        <dbReference type="ARBA" id="ARBA00022847"/>
    </source>
</evidence>
<dbReference type="GO" id="GO:0089718">
    <property type="term" value="P:amino acid import across plasma membrane"/>
    <property type="evidence" value="ECO:0007669"/>
    <property type="project" value="TreeGrafter"/>
</dbReference>
<keyword evidence="8" id="KW-1015">Disulfide bond</keyword>
<dbReference type="InterPro" id="IPR037272">
    <property type="entry name" value="SNS_sf"/>
</dbReference>
<dbReference type="GO" id="GO:0005886">
    <property type="term" value="C:plasma membrane"/>
    <property type="evidence" value="ECO:0007669"/>
    <property type="project" value="TreeGrafter"/>
</dbReference>
<sequence length="85" mass="9543">MSYAVYFIAITFQKQLPWNTCDQSWANGTKCIVDFANASLNETGVKSSQYFGINIDTLLFNRRNVLDLSEGLETLGGIKWNLALC</sequence>
<keyword evidence="3" id="KW-0813">Transport</keyword>
<dbReference type="Pfam" id="PF00209">
    <property type="entry name" value="SNF"/>
    <property type="match status" value="1"/>
</dbReference>
<organism evidence="9 10">
    <name type="scientific">Leptotrombidium deliense</name>
    <dbReference type="NCBI Taxonomy" id="299467"/>
    <lineage>
        <taxon>Eukaryota</taxon>
        <taxon>Metazoa</taxon>
        <taxon>Ecdysozoa</taxon>
        <taxon>Arthropoda</taxon>
        <taxon>Chelicerata</taxon>
        <taxon>Arachnida</taxon>
        <taxon>Acari</taxon>
        <taxon>Acariformes</taxon>
        <taxon>Trombidiformes</taxon>
        <taxon>Prostigmata</taxon>
        <taxon>Anystina</taxon>
        <taxon>Parasitengona</taxon>
        <taxon>Trombiculoidea</taxon>
        <taxon>Trombiculidae</taxon>
        <taxon>Leptotrombidium</taxon>
    </lineage>
</organism>
<keyword evidence="4" id="KW-0812">Transmembrane</keyword>